<feature type="transmembrane region" description="Helical" evidence="1">
    <location>
        <begin position="57"/>
        <end position="74"/>
    </location>
</feature>
<reference evidence="2" key="1">
    <citation type="submission" date="2010-10" db="EMBL/GenBank/DDBJ databases">
        <title>Complete sequence of plasmid of Geobacillus sp. Y4.1MC1.</title>
        <authorList>
            <consortium name="US DOE Joint Genome Institute"/>
            <person name="Lucas S."/>
            <person name="Copeland A."/>
            <person name="Lapidus A."/>
            <person name="Cheng J.-F."/>
            <person name="Bruce D."/>
            <person name="Goodwin L."/>
            <person name="Pitluck S."/>
            <person name="Chertkov O."/>
            <person name="Zhang X."/>
            <person name="Detter J.C."/>
            <person name="Han C."/>
            <person name="Tapia R."/>
            <person name="Land M."/>
            <person name="Hauser L."/>
            <person name="Jeffries C."/>
            <person name="Kyrpides N."/>
            <person name="Ivanova N."/>
            <person name="Ovchinnikova G."/>
            <person name="Brumm P."/>
            <person name="Mead D."/>
            <person name="Woyke T."/>
        </authorList>
    </citation>
    <scope>NUCLEOTIDE SEQUENCE [LARGE SCALE GENOMIC DNA]</scope>
    <source>
        <strain evidence="2">Y4.1MC1</strain>
        <plasmid evidence="2">pGY4MC101</plasmid>
    </source>
</reference>
<geneLocation type="plasmid" evidence="2">
    <name>pGY4MC101</name>
</geneLocation>
<gene>
    <name evidence="2" type="ORF">GY4MC1_3894</name>
</gene>
<name>A0A7U3YIV0_GEOS0</name>
<proteinExistence type="predicted"/>
<keyword evidence="1" id="KW-0472">Membrane</keyword>
<dbReference type="KEGG" id="gmc:GY4MC1_3894"/>
<evidence type="ECO:0000256" key="1">
    <source>
        <dbReference type="SAM" id="Phobius"/>
    </source>
</evidence>
<keyword evidence="1" id="KW-1133">Transmembrane helix</keyword>
<keyword evidence="1" id="KW-0812">Transmembrane</keyword>
<feature type="transmembrane region" description="Helical" evidence="1">
    <location>
        <begin position="6"/>
        <end position="21"/>
    </location>
</feature>
<accession>A0A7U3YIV0</accession>
<feature type="transmembrane region" description="Helical" evidence="1">
    <location>
        <begin position="26"/>
        <end position="45"/>
    </location>
</feature>
<dbReference type="EMBL" id="CP002294">
    <property type="protein sequence ID" value="ADP76505.1"/>
    <property type="molecule type" value="Genomic_DNA"/>
</dbReference>
<evidence type="ECO:0000313" key="2">
    <source>
        <dbReference type="EMBL" id="ADP76505.1"/>
    </source>
</evidence>
<protein>
    <submittedName>
        <fullName evidence="2">Uncharacterized protein</fullName>
    </submittedName>
</protein>
<keyword evidence="2" id="KW-0614">Plasmid</keyword>
<organism evidence="2">
    <name type="scientific">Geobacillus sp. (strain Y4.1MC1)</name>
    <dbReference type="NCBI Taxonomy" id="581103"/>
    <lineage>
        <taxon>Bacteria</taxon>
        <taxon>Bacillati</taxon>
        <taxon>Bacillota</taxon>
        <taxon>Bacilli</taxon>
        <taxon>Bacillales</taxon>
        <taxon>Anoxybacillaceae</taxon>
        <taxon>Geobacillus</taxon>
    </lineage>
</organism>
<sequence length="94" mass="10705">MEHILQFSIAVLVLVFQYLISKRGHVLLGAILPLLYIGFFVYGYLNNMFPVRSWEAILALLGGTVLLISGWVSGRESLSRKRKKELDKIKARDL</sequence>
<dbReference type="AlphaFoldDB" id="A0A7U3YIV0"/>